<dbReference type="CDD" id="cd17930">
    <property type="entry name" value="DEXHc_cas3"/>
    <property type="match status" value="1"/>
</dbReference>
<reference evidence="14" key="1">
    <citation type="journal article" date="2019" name="Int. J. Syst. Evol. Microbiol.">
        <title>The Global Catalogue of Microorganisms (GCM) 10K type strain sequencing project: providing services to taxonomists for standard genome sequencing and annotation.</title>
        <authorList>
            <consortium name="The Broad Institute Genomics Platform"/>
            <consortium name="The Broad Institute Genome Sequencing Center for Infectious Disease"/>
            <person name="Wu L."/>
            <person name="Ma J."/>
        </authorList>
    </citation>
    <scope>NUCLEOTIDE SEQUENCE [LARGE SCALE GENOMIC DNA]</scope>
    <source>
        <strain evidence="14">JCM 16001</strain>
    </source>
</reference>
<protein>
    <submittedName>
        <fullName evidence="13">CRISPR-associated helicase/endonuclease Cas3</fullName>
    </submittedName>
</protein>
<comment type="similarity">
    <text evidence="2">In the central section; belongs to the CRISPR-associated helicase Cas3 family.</text>
</comment>
<dbReference type="InterPro" id="IPR041372">
    <property type="entry name" value="Cas3_C"/>
</dbReference>
<feature type="domain" description="HD Cas3-type" evidence="12">
    <location>
        <begin position="30"/>
        <end position="238"/>
    </location>
</feature>
<keyword evidence="5" id="KW-0547">Nucleotide-binding</keyword>
<evidence type="ECO:0000256" key="4">
    <source>
        <dbReference type="ARBA" id="ARBA00022723"/>
    </source>
</evidence>
<dbReference type="SMART" id="SM00487">
    <property type="entry name" value="DEXDc"/>
    <property type="match status" value="1"/>
</dbReference>
<dbReference type="PROSITE" id="PS51643">
    <property type="entry name" value="HD_CAS3"/>
    <property type="match status" value="1"/>
</dbReference>
<evidence type="ECO:0000256" key="5">
    <source>
        <dbReference type="ARBA" id="ARBA00022741"/>
    </source>
</evidence>
<dbReference type="EMBL" id="BAAAQF010000002">
    <property type="protein sequence ID" value="GAA1660138.1"/>
    <property type="molecule type" value="Genomic_DNA"/>
</dbReference>
<evidence type="ECO:0000259" key="11">
    <source>
        <dbReference type="PROSITE" id="PS51192"/>
    </source>
</evidence>
<evidence type="ECO:0000256" key="1">
    <source>
        <dbReference type="ARBA" id="ARBA00006847"/>
    </source>
</evidence>
<dbReference type="Gene3D" id="1.10.3210.30">
    <property type="match status" value="1"/>
</dbReference>
<dbReference type="InterPro" id="IPR027417">
    <property type="entry name" value="P-loop_NTPase"/>
</dbReference>
<dbReference type="Pfam" id="PF22590">
    <property type="entry name" value="Cas3-like_C_2"/>
    <property type="match status" value="1"/>
</dbReference>
<evidence type="ECO:0000256" key="10">
    <source>
        <dbReference type="SAM" id="MobiDB-lite"/>
    </source>
</evidence>
<dbReference type="CDD" id="cd09641">
    <property type="entry name" value="Cas3''_I"/>
    <property type="match status" value="1"/>
</dbReference>
<dbReference type="Pfam" id="PF18019">
    <property type="entry name" value="Cas3_HD"/>
    <property type="match status" value="1"/>
</dbReference>
<feature type="compositionally biased region" description="Basic and acidic residues" evidence="10">
    <location>
        <begin position="782"/>
        <end position="795"/>
    </location>
</feature>
<dbReference type="NCBIfam" id="TIGR01596">
    <property type="entry name" value="cas3_HD"/>
    <property type="match status" value="1"/>
</dbReference>
<comment type="similarity">
    <text evidence="1">In the N-terminal section; belongs to the CRISPR-associated nuclease Cas3-HD family.</text>
</comment>
<evidence type="ECO:0000256" key="8">
    <source>
        <dbReference type="ARBA" id="ARBA00022840"/>
    </source>
</evidence>
<evidence type="ECO:0000256" key="9">
    <source>
        <dbReference type="ARBA" id="ARBA00023118"/>
    </source>
</evidence>
<keyword evidence="6" id="KW-0378">Hydrolase</keyword>
<feature type="domain" description="Helicase ATP-binding" evidence="11">
    <location>
        <begin position="306"/>
        <end position="521"/>
    </location>
</feature>
<evidence type="ECO:0000256" key="2">
    <source>
        <dbReference type="ARBA" id="ARBA00009046"/>
    </source>
</evidence>
<dbReference type="Pfam" id="PF18395">
    <property type="entry name" value="Cas3_C"/>
    <property type="match status" value="1"/>
</dbReference>
<feature type="compositionally biased region" description="Pro residues" evidence="10">
    <location>
        <begin position="521"/>
        <end position="538"/>
    </location>
</feature>
<dbReference type="Pfam" id="PF00270">
    <property type="entry name" value="DEAD"/>
    <property type="match status" value="1"/>
</dbReference>
<dbReference type="InterPro" id="IPR011545">
    <property type="entry name" value="DEAD/DEAH_box_helicase_dom"/>
</dbReference>
<gene>
    <name evidence="13" type="ORF">GCM10009830_01460</name>
</gene>
<keyword evidence="8" id="KW-0067">ATP-binding</keyword>
<dbReference type="RefSeq" id="WP_344480511.1">
    <property type="nucleotide sequence ID" value="NZ_BAAAQF010000002.1"/>
</dbReference>
<sequence length="969" mass="107444">MQYVVNFRWNADGLSEPAKSLWAKSPQGRHGSSWMPWFRHSADAAEVAAHLFLRFLPVSVRRLIAEALPGGEPDALALTALVAALHDIGKATPSFAFALGSPSMVNRMEGAGFTARQRALAIRRDGRHELTGMIIFDEWLRERHGWDPDRTRQLSAVVGGHHGIPPSEHQYRHATDNPLLLGRSRHDTPLWAATQNELLDWAAASVGADTRLADWAEVELPQPVQVLLTGLVVMADNIVSNHVLFPYRTDTVFDSDRIVNGVGSLNLPRPWIATAPVAAPDLLATRFGIESDEGLRPMQKAVLDAASSVSEPALMIVEAAMGSGKTEAAFLAAEALAARFGAGGIFYALPTQASADAIFARELEWAVRLPGAAPTNYSIGLAHARAHHNSMFTSLFKRGTSAAIAQDHDADERELNALITHWWSSGRKTSFLFNNFVIGTIDQLLFTALRVRHLPLRHLALAGKVVIVDEAHAYDVYMGEYLDKAIEWLASYGASVIILSATLPARRRRELVQAYERGRTGPPPPIGRRTLAPPPSEAPHPELDGDIGYPTIVTAHPGKPADIRTVKESGRTTRIEVRTLDDRGRTKLIAALREELADGGCALVLHNTVARVHKTAEALRTFFGAANVTVAHSRFTAPDRAENDQLLRSRFGPPGSTGERTDRPTKHIVVASQVAEQSLDLDFDVLFTDMAPADLVLQRMGRLHRHHRPWRDRPARCYLIGADWTADIPRFARGSNFVYDQWTLLRSTAVLLPFAEDREPLELPRDISRLVQEAYGDREIGPDRWQEALKNADHERRKKQQRKREDARQFRIASPGRPGEDLMTWLTRSSPISDDESNEGRAIVRDIPVDVVEVLLVARDGDEYSTLPWLPDHLGRPIPVTEPPEEDVAKTIAATTLSLPIRLSGDAIRKEIKAQQEPIGEWSRSPFLTDQLILAIDLAEGTDLGDHHLHYDRRDGLRVWKRWAPDSIS</sequence>
<feature type="region of interest" description="Disordered" evidence="10">
    <location>
        <begin position="782"/>
        <end position="824"/>
    </location>
</feature>
<organism evidence="13 14">
    <name type="scientific">Glycomyces endophyticus</name>
    <dbReference type="NCBI Taxonomy" id="480996"/>
    <lineage>
        <taxon>Bacteria</taxon>
        <taxon>Bacillati</taxon>
        <taxon>Actinomycetota</taxon>
        <taxon>Actinomycetes</taxon>
        <taxon>Glycomycetales</taxon>
        <taxon>Glycomycetaceae</taxon>
        <taxon>Glycomyces</taxon>
    </lineage>
</organism>
<dbReference type="InterPro" id="IPR006474">
    <property type="entry name" value="Helicase_Cas3_CRISPR-ass_core"/>
</dbReference>
<evidence type="ECO:0000256" key="6">
    <source>
        <dbReference type="ARBA" id="ARBA00022801"/>
    </source>
</evidence>
<dbReference type="PANTHER" id="PTHR47963:SF9">
    <property type="entry name" value="CRISPR-ASSOCIATED ENDONUCLEASE_HELICASE CAS3"/>
    <property type="match status" value="1"/>
</dbReference>
<evidence type="ECO:0000313" key="13">
    <source>
        <dbReference type="EMBL" id="GAA1660138.1"/>
    </source>
</evidence>
<comment type="caution">
    <text evidence="13">The sequence shown here is derived from an EMBL/GenBank/DDBJ whole genome shotgun (WGS) entry which is preliminary data.</text>
</comment>
<dbReference type="PROSITE" id="PS51192">
    <property type="entry name" value="HELICASE_ATP_BIND_1"/>
    <property type="match status" value="1"/>
</dbReference>
<dbReference type="InterPro" id="IPR038257">
    <property type="entry name" value="CRISPR-assoc_Cas3_HD_sf"/>
</dbReference>
<keyword evidence="9" id="KW-0051">Antiviral defense</keyword>
<dbReference type="PANTHER" id="PTHR47963">
    <property type="entry name" value="DEAD-BOX ATP-DEPENDENT RNA HELICASE 47, MITOCHONDRIAL"/>
    <property type="match status" value="1"/>
</dbReference>
<accession>A0ABP4RQV7</accession>
<keyword evidence="3" id="KW-0540">Nuclease</keyword>
<evidence type="ECO:0000256" key="3">
    <source>
        <dbReference type="ARBA" id="ARBA00022722"/>
    </source>
</evidence>
<name>A0ABP4RQV7_9ACTN</name>
<keyword evidence="14" id="KW-1185">Reference proteome</keyword>
<keyword evidence="4" id="KW-0479">Metal-binding</keyword>
<evidence type="ECO:0000259" key="12">
    <source>
        <dbReference type="PROSITE" id="PS51643"/>
    </source>
</evidence>
<dbReference type="InterPro" id="IPR054712">
    <property type="entry name" value="Cas3-like_dom"/>
</dbReference>
<dbReference type="Proteomes" id="UP001499851">
    <property type="component" value="Unassembled WGS sequence"/>
</dbReference>
<dbReference type="Gene3D" id="3.40.50.300">
    <property type="entry name" value="P-loop containing nucleotide triphosphate hydrolases"/>
    <property type="match status" value="2"/>
</dbReference>
<dbReference type="SUPFAM" id="SSF52540">
    <property type="entry name" value="P-loop containing nucleoside triphosphate hydrolases"/>
    <property type="match status" value="1"/>
</dbReference>
<proteinExistence type="inferred from homology"/>
<feature type="region of interest" description="Disordered" evidence="10">
    <location>
        <begin position="517"/>
        <end position="546"/>
    </location>
</feature>
<dbReference type="InterPro" id="IPR006483">
    <property type="entry name" value="CRISPR-assoc_Cas3_HD"/>
</dbReference>
<dbReference type="NCBIfam" id="TIGR01587">
    <property type="entry name" value="cas3_core"/>
    <property type="match status" value="1"/>
</dbReference>
<keyword evidence="7" id="KW-0347">Helicase</keyword>
<dbReference type="InterPro" id="IPR050547">
    <property type="entry name" value="DEAD_box_RNA_helicases"/>
</dbReference>
<dbReference type="InterPro" id="IPR014001">
    <property type="entry name" value="Helicase_ATP-bd"/>
</dbReference>
<evidence type="ECO:0000256" key="7">
    <source>
        <dbReference type="ARBA" id="ARBA00022806"/>
    </source>
</evidence>
<evidence type="ECO:0000313" key="14">
    <source>
        <dbReference type="Proteomes" id="UP001499851"/>
    </source>
</evidence>